<comment type="caution">
    <text evidence="5">Lacks conserved residue(s) required for the propagation of feature annotation.</text>
</comment>
<dbReference type="SUPFAM" id="SSF47676">
    <property type="entry name" value="Conserved domain common to transcription factors TFIIS, elongin A, CRSP70"/>
    <property type="match status" value="1"/>
</dbReference>
<dbReference type="InterPro" id="IPR000152">
    <property type="entry name" value="EGF-type_Asp/Asn_hydroxyl_site"/>
</dbReference>
<dbReference type="PANTHER" id="PTHR11477">
    <property type="entry name" value="TRANSCRIPTION FACTOR S-II ZINC FINGER DOMAIN-CONTAINING PROTEIN"/>
    <property type="match status" value="1"/>
</dbReference>
<dbReference type="AlphaFoldDB" id="A0AAD4YF66"/>
<evidence type="ECO:0000259" key="10">
    <source>
        <dbReference type="PROSITE" id="PS51319"/>
    </source>
</evidence>
<dbReference type="Pfam" id="PF07645">
    <property type="entry name" value="EGF_CA"/>
    <property type="match status" value="1"/>
</dbReference>
<feature type="region of interest" description="Disordered" evidence="7">
    <location>
        <begin position="259"/>
        <end position="330"/>
    </location>
</feature>
<dbReference type="InterPro" id="IPR036575">
    <property type="entry name" value="TFIIS_cen_dom_sf"/>
</dbReference>
<dbReference type="GO" id="GO:0016020">
    <property type="term" value="C:membrane"/>
    <property type="evidence" value="ECO:0007669"/>
    <property type="project" value="InterPro"/>
</dbReference>
<evidence type="ECO:0000256" key="6">
    <source>
        <dbReference type="PROSITE-ProRule" id="PRU00649"/>
    </source>
</evidence>
<feature type="region of interest" description="Disordered" evidence="7">
    <location>
        <begin position="571"/>
        <end position="595"/>
    </location>
</feature>
<sequence>MKIRETLKPFEHLSVKALLHHFLKLSTTSFIRHKSDSERRGEDMESGAWEQGAGSGLRRSWGKGSNLRVQGITRCRHCRSSLVSVAMEPYWPAAMAGEGAVGESVKLCVNLDASLVSVLDQTNVDAFQDTPGKPAAKVCHAISISGRILIPSAKRSVCVPSASHMFPAPEKAGPNERENVTRNIDECVSDKAFCPYNRRCVNTFGSYYCKCHVGFELKYISGRYDCVVIPENSVKEFLRAPGTIKDRIKKLLAHKNSMRKKVKMKNIAEPRGTPTPKVDLEPFISEESVSRDGNPHREKKRNGSRKKERLEDENRDENHVEQEQSLRGDVFSSKVNEASEVDLVLVQRKTSSSHRKHKAHLNISVDCTFDHGVCDWKQDIEDDFDWNPADRDNGNWQRARCIYDRAAPGNCKLENMESPFFLAALTMSDKTQIAARVSLIEQLMSQRNFEDLGHHLTVLETLHVTPEHLQETGVVRAVYRVLKNCPTAALKQKAKRLLSEWKALYKDTLCKPEGSPKRFPLGGSQEENRGLPPDPNQEEEVRGGFRHNSLFTSQDVAGAVETIVPEDSCGGAEPKAVPLSARDPQSTNLAASGQPDPIVPVRARCTELLYEALTASSPGQPRAHLWPNLAQEIEAHVFALHPKNLQKYKTCIRSKVANLRNPRNSHLQQNLLSGTMSPREFAKMTAMEMASQELKQLRASYTKSALREHYLPQVVEGTPTRKIKCERCEKFNCQVTVIPRGTLFLPSWVRNSGRDEEMMTYVICNECGEQWYHSKWVCL</sequence>
<dbReference type="Pfam" id="PF08711">
    <property type="entry name" value="Med26"/>
    <property type="match status" value="1"/>
</dbReference>
<evidence type="ECO:0000259" key="8">
    <source>
        <dbReference type="PROSITE" id="PS50026"/>
    </source>
</evidence>
<feature type="domain" description="MAM" evidence="9">
    <location>
        <begin position="365"/>
        <end position="386"/>
    </location>
</feature>
<dbReference type="InterPro" id="IPR000998">
    <property type="entry name" value="MAM_dom"/>
</dbReference>
<protein>
    <recommendedName>
        <fullName evidence="14">Transcription elongation factor A N-terminal and central domain containing</fullName>
    </recommendedName>
</protein>
<keyword evidence="4" id="KW-0325">Glycoprotein</keyword>
<dbReference type="InterPro" id="IPR035441">
    <property type="entry name" value="TFIIS/LEDGF_dom_sf"/>
</dbReference>
<evidence type="ECO:0000256" key="7">
    <source>
        <dbReference type="SAM" id="MobiDB-lite"/>
    </source>
</evidence>
<dbReference type="PROSITE" id="PS01187">
    <property type="entry name" value="EGF_CA"/>
    <property type="match status" value="1"/>
</dbReference>
<dbReference type="EMBL" id="JAKZEL010000003">
    <property type="protein sequence ID" value="KAI4545698.1"/>
    <property type="molecule type" value="Genomic_DNA"/>
</dbReference>
<keyword evidence="3" id="KW-1015">Disulfide bond</keyword>
<dbReference type="SMART" id="SM00181">
    <property type="entry name" value="EGF"/>
    <property type="match status" value="1"/>
</dbReference>
<evidence type="ECO:0000256" key="3">
    <source>
        <dbReference type="ARBA" id="ARBA00023157"/>
    </source>
</evidence>
<evidence type="ECO:0000256" key="1">
    <source>
        <dbReference type="ARBA" id="ARBA00009738"/>
    </source>
</evidence>
<dbReference type="InterPro" id="IPR017923">
    <property type="entry name" value="TFIIS_N"/>
</dbReference>
<dbReference type="InterPro" id="IPR003618">
    <property type="entry name" value="TFIIS_cen_dom"/>
</dbReference>
<dbReference type="PROSITE" id="PS51319">
    <property type="entry name" value="TFIIS_N"/>
    <property type="match status" value="1"/>
</dbReference>
<evidence type="ECO:0000313" key="12">
    <source>
        <dbReference type="EMBL" id="KAI4545698.1"/>
    </source>
</evidence>
<keyword evidence="2 5" id="KW-0245">EGF-like domain</keyword>
<reference evidence="12" key="1">
    <citation type="submission" date="2022-03" db="EMBL/GenBank/DDBJ databases">
        <title>Genomic analyses of argali, domestic sheep and their hybrids provide insights into chromosomal evolution, heterosis and genetic basis of agronomic traits.</title>
        <authorList>
            <person name="Li M."/>
        </authorList>
    </citation>
    <scope>NUCLEOTIDE SEQUENCE</scope>
    <source>
        <strain evidence="12">CAU-MHL-2022a</strain>
        <tissue evidence="12">Skin</tissue>
    </source>
</reference>
<name>A0AAD4YF66_OVIAM</name>
<dbReference type="InterPro" id="IPR049883">
    <property type="entry name" value="NOTCH1_EGF-like"/>
</dbReference>
<dbReference type="Gene3D" id="1.10.472.30">
    <property type="entry name" value="Transcription elongation factor S-II, central domain"/>
    <property type="match status" value="1"/>
</dbReference>
<feature type="compositionally biased region" description="Basic and acidic residues" evidence="7">
    <location>
        <begin position="308"/>
        <end position="326"/>
    </location>
</feature>
<dbReference type="CDD" id="cd00054">
    <property type="entry name" value="EGF_CA"/>
    <property type="match status" value="1"/>
</dbReference>
<dbReference type="PANTHER" id="PTHR11477:SF7">
    <property type="entry name" value="TRANSCRIPTION ELONGATION FACTOR A N-TERMINAL AND CENTRAL DOMAIN-CONTAINING PROTEIN"/>
    <property type="match status" value="1"/>
</dbReference>
<evidence type="ECO:0000313" key="13">
    <source>
        <dbReference type="Proteomes" id="UP001214576"/>
    </source>
</evidence>
<feature type="compositionally biased region" description="Basic residues" evidence="7">
    <location>
        <begin position="297"/>
        <end position="307"/>
    </location>
</feature>
<dbReference type="Gene3D" id="1.20.930.10">
    <property type="entry name" value="Conserved domain common to transcription factors TFIIS, elongin A, CRSP70"/>
    <property type="match status" value="1"/>
</dbReference>
<feature type="domain" description="TFIIS central" evidence="11">
    <location>
        <begin position="601"/>
        <end position="717"/>
    </location>
</feature>
<comment type="subcellular location">
    <subcellularLocation>
        <location evidence="6">Nucleus</location>
    </subcellularLocation>
</comment>
<dbReference type="PROSITE" id="PS00010">
    <property type="entry name" value="ASX_HYDROXYL"/>
    <property type="match status" value="1"/>
</dbReference>
<dbReference type="SUPFAM" id="SSF46942">
    <property type="entry name" value="Elongation factor TFIIS domain 2"/>
    <property type="match status" value="1"/>
</dbReference>
<dbReference type="PROSITE" id="PS50026">
    <property type="entry name" value="EGF_3"/>
    <property type="match status" value="1"/>
</dbReference>
<dbReference type="InterPro" id="IPR018097">
    <property type="entry name" value="EGF_Ca-bd_CS"/>
</dbReference>
<evidence type="ECO:0000259" key="9">
    <source>
        <dbReference type="PROSITE" id="PS50060"/>
    </source>
</evidence>
<dbReference type="GO" id="GO:0006351">
    <property type="term" value="P:DNA-templated transcription"/>
    <property type="evidence" value="ECO:0007669"/>
    <property type="project" value="InterPro"/>
</dbReference>
<dbReference type="Gene3D" id="2.20.25.10">
    <property type="match status" value="1"/>
</dbReference>
<evidence type="ECO:0000256" key="2">
    <source>
        <dbReference type="ARBA" id="ARBA00022536"/>
    </source>
</evidence>
<proteinExistence type="inferred from homology"/>
<dbReference type="InterPro" id="IPR001881">
    <property type="entry name" value="EGF-like_Ca-bd_dom"/>
</dbReference>
<evidence type="ECO:0000256" key="4">
    <source>
        <dbReference type="ARBA" id="ARBA00023180"/>
    </source>
</evidence>
<feature type="region of interest" description="Disordered" evidence="7">
    <location>
        <begin position="515"/>
        <end position="541"/>
    </location>
</feature>
<comment type="caution">
    <text evidence="12">The sequence shown here is derived from an EMBL/GenBank/DDBJ whole genome shotgun (WGS) entry which is preliminary data.</text>
</comment>
<evidence type="ECO:0000259" key="11">
    <source>
        <dbReference type="PROSITE" id="PS51321"/>
    </source>
</evidence>
<feature type="domain" description="EGF-like" evidence="8">
    <location>
        <begin position="183"/>
        <end position="221"/>
    </location>
</feature>
<feature type="domain" description="TFIIS N-terminal" evidence="10">
    <location>
        <begin position="431"/>
        <end position="508"/>
    </location>
</feature>
<keyword evidence="13" id="KW-1185">Reference proteome</keyword>
<gene>
    <name evidence="12" type="ORF">MG293_005964</name>
</gene>
<feature type="region of interest" description="Disordered" evidence="7">
    <location>
        <begin position="34"/>
        <end position="61"/>
    </location>
</feature>
<dbReference type="InterPro" id="IPR000742">
    <property type="entry name" value="EGF"/>
</dbReference>
<dbReference type="PROSITE" id="PS50060">
    <property type="entry name" value="MAM_2"/>
    <property type="match status" value="1"/>
</dbReference>
<dbReference type="SUPFAM" id="SSF57783">
    <property type="entry name" value="Zinc beta-ribbon"/>
    <property type="match status" value="1"/>
</dbReference>
<dbReference type="Gene3D" id="2.10.25.10">
    <property type="entry name" value="Laminin"/>
    <property type="match status" value="1"/>
</dbReference>
<evidence type="ECO:0008006" key="14">
    <source>
        <dbReference type="Google" id="ProtNLM"/>
    </source>
</evidence>
<feature type="compositionally biased region" description="Basic and acidic residues" evidence="7">
    <location>
        <begin position="34"/>
        <end position="43"/>
    </location>
</feature>
<organism evidence="12 13">
    <name type="scientific">Ovis ammon polii</name>
    <dbReference type="NCBI Taxonomy" id="230172"/>
    <lineage>
        <taxon>Eukaryota</taxon>
        <taxon>Metazoa</taxon>
        <taxon>Chordata</taxon>
        <taxon>Craniata</taxon>
        <taxon>Vertebrata</taxon>
        <taxon>Euteleostomi</taxon>
        <taxon>Mammalia</taxon>
        <taxon>Eutheria</taxon>
        <taxon>Laurasiatheria</taxon>
        <taxon>Artiodactyla</taxon>
        <taxon>Ruminantia</taxon>
        <taxon>Pecora</taxon>
        <taxon>Bovidae</taxon>
        <taxon>Caprinae</taxon>
        <taxon>Ovis</taxon>
    </lineage>
</organism>
<dbReference type="SMART" id="SM00510">
    <property type="entry name" value="TFS2M"/>
    <property type="match status" value="1"/>
</dbReference>
<keyword evidence="6" id="KW-0539">Nucleus</keyword>
<evidence type="ECO:0000256" key="5">
    <source>
        <dbReference type="PROSITE-ProRule" id="PRU00076"/>
    </source>
</evidence>
<dbReference type="GO" id="GO:0005634">
    <property type="term" value="C:nucleus"/>
    <property type="evidence" value="ECO:0007669"/>
    <property type="project" value="UniProtKB-SubCell"/>
</dbReference>
<accession>A0AAD4YF66</accession>
<dbReference type="Proteomes" id="UP001214576">
    <property type="component" value="Unassembled WGS sequence"/>
</dbReference>
<dbReference type="Pfam" id="PF07500">
    <property type="entry name" value="TFIIS_M"/>
    <property type="match status" value="1"/>
</dbReference>
<comment type="similarity">
    <text evidence="1">Belongs to the nephronectin family.</text>
</comment>
<dbReference type="PROSITE" id="PS51321">
    <property type="entry name" value="TFIIS_CENTRAL"/>
    <property type="match status" value="1"/>
</dbReference>
<dbReference type="GO" id="GO:0005509">
    <property type="term" value="F:calcium ion binding"/>
    <property type="evidence" value="ECO:0007669"/>
    <property type="project" value="InterPro"/>
</dbReference>
<dbReference type="SMART" id="SM00179">
    <property type="entry name" value="EGF_CA"/>
    <property type="match status" value="1"/>
</dbReference>
<dbReference type="SUPFAM" id="SSF57196">
    <property type="entry name" value="EGF/Laminin"/>
    <property type="match status" value="1"/>
</dbReference>